<dbReference type="Gene3D" id="3.10.20.90">
    <property type="entry name" value="Phosphatidylinositol 3-kinase Catalytic Subunit, Chain A, domain 1"/>
    <property type="match status" value="2"/>
</dbReference>
<name>A9UPU1_MONBE</name>
<dbReference type="InParanoid" id="A9UPU1"/>
<evidence type="ECO:0000313" key="2">
    <source>
        <dbReference type="EMBL" id="EDQ92932.1"/>
    </source>
</evidence>
<evidence type="ECO:0000259" key="1">
    <source>
        <dbReference type="Pfam" id="PF11470"/>
    </source>
</evidence>
<evidence type="ECO:0000313" key="3">
    <source>
        <dbReference type="Proteomes" id="UP000001357"/>
    </source>
</evidence>
<dbReference type="KEGG" id="mbr:MONBRDRAFT_35544"/>
<dbReference type="EMBL" id="CH991543">
    <property type="protein sequence ID" value="EDQ92932.1"/>
    <property type="molecule type" value="Genomic_DNA"/>
</dbReference>
<dbReference type="SUPFAM" id="SSF54236">
    <property type="entry name" value="Ubiquitin-like"/>
    <property type="match status" value="1"/>
</dbReference>
<sequence>MAKRFTVVGDNARRVIISANPNDTVFVMVKAACSKLGVEPDGRTLRHHKTELSLDAVLRHTTLPNQATLELVQLTGNKAGPAPVQLAVQLENRQRLKLDVDNSLTLRTIVDLVQEHHPAPADGSPVFRYLRRELAGPELALTLQEVGIAGRALISLNYASPAAATSEASS</sequence>
<protein>
    <recommendedName>
        <fullName evidence="1">TUG ubiquitin-like domain-containing protein</fullName>
    </recommendedName>
</protein>
<keyword evidence="3" id="KW-1185">Reference proteome</keyword>
<feature type="domain" description="TUG ubiquitin-like" evidence="1">
    <location>
        <begin position="9"/>
        <end position="71"/>
    </location>
</feature>
<dbReference type="InterPro" id="IPR021569">
    <property type="entry name" value="TUG-UBL1"/>
</dbReference>
<dbReference type="InterPro" id="IPR029071">
    <property type="entry name" value="Ubiquitin-like_domsf"/>
</dbReference>
<organism evidence="2 3">
    <name type="scientific">Monosiga brevicollis</name>
    <name type="common">Choanoflagellate</name>
    <dbReference type="NCBI Taxonomy" id="81824"/>
    <lineage>
        <taxon>Eukaryota</taxon>
        <taxon>Choanoflagellata</taxon>
        <taxon>Craspedida</taxon>
        <taxon>Salpingoecidae</taxon>
        <taxon>Monosiga</taxon>
    </lineage>
</organism>
<dbReference type="GeneID" id="5888118"/>
<dbReference type="STRING" id="81824.A9UPU1"/>
<dbReference type="PANTHER" id="PTHR46467">
    <property type="entry name" value="TETHER CONTAINING UBX DOMAIN FOR GLUT4"/>
    <property type="match status" value="1"/>
</dbReference>
<dbReference type="Proteomes" id="UP000001357">
    <property type="component" value="Unassembled WGS sequence"/>
</dbReference>
<reference evidence="2 3" key="1">
    <citation type="journal article" date="2008" name="Nature">
        <title>The genome of the choanoflagellate Monosiga brevicollis and the origin of metazoans.</title>
        <authorList>
            <consortium name="JGI Sequencing"/>
            <person name="King N."/>
            <person name="Westbrook M.J."/>
            <person name="Young S.L."/>
            <person name="Kuo A."/>
            <person name="Abedin M."/>
            <person name="Chapman J."/>
            <person name="Fairclough S."/>
            <person name="Hellsten U."/>
            <person name="Isogai Y."/>
            <person name="Letunic I."/>
            <person name="Marr M."/>
            <person name="Pincus D."/>
            <person name="Putnam N."/>
            <person name="Rokas A."/>
            <person name="Wright K.J."/>
            <person name="Zuzow R."/>
            <person name="Dirks W."/>
            <person name="Good M."/>
            <person name="Goodstein D."/>
            <person name="Lemons D."/>
            <person name="Li W."/>
            <person name="Lyons J.B."/>
            <person name="Morris A."/>
            <person name="Nichols S."/>
            <person name="Richter D.J."/>
            <person name="Salamov A."/>
            <person name="Bork P."/>
            <person name="Lim W.A."/>
            <person name="Manning G."/>
            <person name="Miller W.T."/>
            <person name="McGinnis W."/>
            <person name="Shapiro H."/>
            <person name="Tjian R."/>
            <person name="Grigoriev I.V."/>
            <person name="Rokhsar D."/>
        </authorList>
    </citation>
    <scope>NUCLEOTIDE SEQUENCE [LARGE SCALE GENOMIC DNA]</scope>
    <source>
        <strain evidence="3">MX1 / ATCC 50154</strain>
    </source>
</reference>
<proteinExistence type="predicted"/>
<dbReference type="PANTHER" id="PTHR46467:SF1">
    <property type="entry name" value="TETHER CONTAINING UBX DOMAIN FOR GLUT4"/>
    <property type="match status" value="1"/>
</dbReference>
<dbReference type="AlphaFoldDB" id="A9UPU1"/>
<feature type="non-terminal residue" evidence="2">
    <location>
        <position position="170"/>
    </location>
</feature>
<dbReference type="RefSeq" id="XP_001742694.1">
    <property type="nucleotide sequence ID" value="XM_001742642.1"/>
</dbReference>
<dbReference type="Pfam" id="PF11470">
    <property type="entry name" value="TUG-UBL1"/>
    <property type="match status" value="1"/>
</dbReference>
<accession>A9UPU1</accession>
<gene>
    <name evidence="2" type="ORF">MONBRDRAFT_35544</name>
</gene>